<comment type="caution">
    <text evidence="3">The sequence shown here is derived from an EMBL/GenBank/DDBJ whole genome shotgun (WGS) entry which is preliminary data.</text>
</comment>
<dbReference type="Proteomes" id="UP000239724">
    <property type="component" value="Unassembled WGS sequence"/>
</dbReference>
<dbReference type="InterPro" id="IPR000305">
    <property type="entry name" value="GIY-YIG_endonuc"/>
</dbReference>
<dbReference type="OrthoDB" id="287318at2"/>
<protein>
    <submittedName>
        <fullName evidence="3">Excinuclease ABC subunit C</fullName>
    </submittedName>
</protein>
<dbReference type="PROSITE" id="PS50164">
    <property type="entry name" value="GIY_YIG"/>
    <property type="match status" value="1"/>
</dbReference>
<evidence type="ECO:0000259" key="2">
    <source>
        <dbReference type="PROSITE" id="PS50164"/>
    </source>
</evidence>
<proteinExistence type="inferred from homology"/>
<dbReference type="InterPro" id="IPR050190">
    <property type="entry name" value="UPF0213_domain"/>
</dbReference>
<dbReference type="Gene3D" id="3.40.1440.10">
    <property type="entry name" value="GIY-YIG endonuclease"/>
    <property type="match status" value="1"/>
</dbReference>
<sequence>MGGWVYMMTNKPFGTLYVGVTNDIVRRAWEHRQGTGSCFSARYNLKRLVFVEYHDEILAAIHRETRLKHWPRLWKLNLIEQQNPLWEDLFEQIAG</sequence>
<dbReference type="EMBL" id="NHRY01000068">
    <property type="protein sequence ID" value="PPQ35746.1"/>
    <property type="molecule type" value="Genomic_DNA"/>
</dbReference>
<reference evidence="3 4" key="1">
    <citation type="journal article" date="2018" name="Arch. Microbiol.">
        <title>New insights into the metabolic potential of the phototrophic purple bacterium Rhodopila globiformis DSM 161(T) from its draft genome sequence and evidence for a vanadium-dependent nitrogenase.</title>
        <authorList>
            <person name="Imhoff J.F."/>
            <person name="Rahn T."/>
            <person name="Kunzel S."/>
            <person name="Neulinger S.C."/>
        </authorList>
    </citation>
    <scope>NUCLEOTIDE SEQUENCE [LARGE SCALE GENOMIC DNA]</scope>
    <source>
        <strain evidence="3 4">DSM 161</strain>
    </source>
</reference>
<dbReference type="AlphaFoldDB" id="A0A2S6NKX5"/>
<dbReference type="PANTHER" id="PTHR34477">
    <property type="entry name" value="UPF0213 PROTEIN YHBQ"/>
    <property type="match status" value="1"/>
</dbReference>
<name>A0A2S6NKX5_RHOGL</name>
<dbReference type="InterPro" id="IPR035901">
    <property type="entry name" value="GIY-YIG_endonuc_sf"/>
</dbReference>
<organism evidence="3 4">
    <name type="scientific">Rhodopila globiformis</name>
    <name type="common">Rhodopseudomonas globiformis</name>
    <dbReference type="NCBI Taxonomy" id="1071"/>
    <lineage>
        <taxon>Bacteria</taxon>
        <taxon>Pseudomonadati</taxon>
        <taxon>Pseudomonadota</taxon>
        <taxon>Alphaproteobacteria</taxon>
        <taxon>Acetobacterales</taxon>
        <taxon>Acetobacteraceae</taxon>
        <taxon>Rhodopila</taxon>
    </lineage>
</organism>
<gene>
    <name evidence="3" type="ORF">CCS01_06715</name>
</gene>
<feature type="domain" description="GIY-YIG" evidence="2">
    <location>
        <begin position="1"/>
        <end position="78"/>
    </location>
</feature>
<dbReference type="PANTHER" id="PTHR34477:SF5">
    <property type="entry name" value="BSL5627 PROTEIN"/>
    <property type="match status" value="1"/>
</dbReference>
<evidence type="ECO:0000313" key="4">
    <source>
        <dbReference type="Proteomes" id="UP000239724"/>
    </source>
</evidence>
<evidence type="ECO:0000256" key="1">
    <source>
        <dbReference type="ARBA" id="ARBA00007435"/>
    </source>
</evidence>
<dbReference type="CDD" id="cd10448">
    <property type="entry name" value="GIY-YIG_unchar_3"/>
    <property type="match status" value="1"/>
</dbReference>
<comment type="similarity">
    <text evidence="1">Belongs to the UPF0213 family.</text>
</comment>
<dbReference type="SUPFAM" id="SSF82771">
    <property type="entry name" value="GIY-YIG endonuclease"/>
    <property type="match status" value="1"/>
</dbReference>
<evidence type="ECO:0000313" key="3">
    <source>
        <dbReference type="EMBL" id="PPQ35746.1"/>
    </source>
</evidence>
<keyword evidence="4" id="KW-1185">Reference proteome</keyword>
<dbReference type="Pfam" id="PF01541">
    <property type="entry name" value="GIY-YIG"/>
    <property type="match status" value="1"/>
</dbReference>
<accession>A0A2S6NKX5</accession>